<evidence type="ECO:0000259" key="7">
    <source>
        <dbReference type="PROSITE" id="PS51900"/>
    </source>
</evidence>
<accession>A0A2W2F668</accession>
<dbReference type="InterPro" id="IPR013762">
    <property type="entry name" value="Integrase-like_cat_sf"/>
</dbReference>
<dbReference type="RefSeq" id="WP_111177914.1">
    <property type="nucleotide sequence ID" value="NZ_POUD01000024.1"/>
</dbReference>
<dbReference type="PANTHER" id="PTHR30349">
    <property type="entry name" value="PHAGE INTEGRASE-RELATED"/>
    <property type="match status" value="1"/>
</dbReference>
<dbReference type="EMBL" id="POUD01000024">
    <property type="protein sequence ID" value="PZG20578.1"/>
    <property type="molecule type" value="Genomic_DNA"/>
</dbReference>
<evidence type="ECO:0000256" key="3">
    <source>
        <dbReference type="ARBA" id="ARBA00023172"/>
    </source>
</evidence>
<dbReference type="Proteomes" id="UP000249304">
    <property type="component" value="Unassembled WGS sequence"/>
</dbReference>
<organism evidence="8 9">
    <name type="scientific">Nonomuraea aridisoli</name>
    <dbReference type="NCBI Taxonomy" id="2070368"/>
    <lineage>
        <taxon>Bacteria</taxon>
        <taxon>Bacillati</taxon>
        <taxon>Actinomycetota</taxon>
        <taxon>Actinomycetes</taxon>
        <taxon>Streptosporangiales</taxon>
        <taxon>Streptosporangiaceae</taxon>
        <taxon>Nonomuraea</taxon>
    </lineage>
</organism>
<dbReference type="Gene3D" id="1.10.150.130">
    <property type="match status" value="1"/>
</dbReference>
<keyword evidence="2 4" id="KW-0238">DNA-binding</keyword>
<dbReference type="InterPro" id="IPR044068">
    <property type="entry name" value="CB"/>
</dbReference>
<proteinExistence type="inferred from homology"/>
<gene>
    <name evidence="8" type="ORF">C1J01_08730</name>
</gene>
<dbReference type="GO" id="GO:0006310">
    <property type="term" value="P:DNA recombination"/>
    <property type="evidence" value="ECO:0007669"/>
    <property type="project" value="UniProtKB-KW"/>
</dbReference>
<comment type="similarity">
    <text evidence="1">Belongs to the 'phage' integrase family.</text>
</comment>
<dbReference type="SUPFAM" id="SSF56349">
    <property type="entry name" value="DNA breaking-rejoining enzymes"/>
    <property type="match status" value="2"/>
</dbReference>
<dbReference type="InterPro" id="IPR050090">
    <property type="entry name" value="Tyrosine_recombinase_XerCD"/>
</dbReference>
<evidence type="ECO:0000256" key="1">
    <source>
        <dbReference type="ARBA" id="ARBA00008857"/>
    </source>
</evidence>
<dbReference type="PANTHER" id="PTHR30349:SF41">
    <property type="entry name" value="INTEGRASE_RECOMBINASE PROTEIN MJ0367-RELATED"/>
    <property type="match status" value="1"/>
</dbReference>
<evidence type="ECO:0000313" key="8">
    <source>
        <dbReference type="EMBL" id="PZG20578.1"/>
    </source>
</evidence>
<dbReference type="PROSITE" id="PS51900">
    <property type="entry name" value="CB"/>
    <property type="match status" value="1"/>
</dbReference>
<dbReference type="Pfam" id="PF00589">
    <property type="entry name" value="Phage_integrase"/>
    <property type="match status" value="1"/>
</dbReference>
<dbReference type="InterPro" id="IPR010998">
    <property type="entry name" value="Integrase_recombinase_N"/>
</dbReference>
<dbReference type="OrthoDB" id="9805859at2"/>
<dbReference type="InterPro" id="IPR002104">
    <property type="entry name" value="Integrase_catalytic"/>
</dbReference>
<keyword evidence="3" id="KW-0233">DNA recombination</keyword>
<comment type="caution">
    <text evidence="8">The sequence shown here is derived from an EMBL/GenBank/DDBJ whole genome shotgun (WGS) entry which is preliminary data.</text>
</comment>
<reference evidence="8 9" key="1">
    <citation type="submission" date="2018-01" db="EMBL/GenBank/DDBJ databases">
        <title>Draft genome sequence of Nonomuraea sp. KC333.</title>
        <authorList>
            <person name="Sahin N."/>
            <person name="Saygin H."/>
            <person name="Ay H."/>
        </authorList>
    </citation>
    <scope>NUCLEOTIDE SEQUENCE [LARGE SCALE GENOMIC DNA]</scope>
    <source>
        <strain evidence="8 9">KC333</strain>
    </source>
</reference>
<evidence type="ECO:0000256" key="5">
    <source>
        <dbReference type="SAM" id="MobiDB-lite"/>
    </source>
</evidence>
<evidence type="ECO:0000259" key="6">
    <source>
        <dbReference type="PROSITE" id="PS51898"/>
    </source>
</evidence>
<evidence type="ECO:0000256" key="4">
    <source>
        <dbReference type="PROSITE-ProRule" id="PRU01248"/>
    </source>
</evidence>
<dbReference type="AlphaFoldDB" id="A0A2W2F668"/>
<dbReference type="PROSITE" id="PS51898">
    <property type="entry name" value="TYR_RECOMBINASE"/>
    <property type="match status" value="1"/>
</dbReference>
<dbReference type="Gene3D" id="1.10.443.10">
    <property type="entry name" value="Intergrase catalytic core"/>
    <property type="match status" value="1"/>
</dbReference>
<feature type="domain" description="Core-binding (CB)" evidence="7">
    <location>
        <begin position="83"/>
        <end position="200"/>
    </location>
</feature>
<dbReference type="GO" id="GO:0015074">
    <property type="term" value="P:DNA integration"/>
    <property type="evidence" value="ECO:0007669"/>
    <property type="project" value="InterPro"/>
</dbReference>
<dbReference type="InterPro" id="IPR011010">
    <property type="entry name" value="DNA_brk_join_enz"/>
</dbReference>
<name>A0A2W2F668_9ACTN</name>
<evidence type="ECO:0000313" key="9">
    <source>
        <dbReference type="Proteomes" id="UP000249304"/>
    </source>
</evidence>
<sequence length="472" mass="52499">MAKPVKRCNCRDANGKLLGKQCPQLAKRDHGAWWYRYEAPPAADGKRRRPWAGPYRTKTEAEQEGSKLAASVASGAPAPDRKLKLGAFLRNWIKGKQQLSERTRKGYAEHIDLYLEPGLGHVPLAELREHHLSELYEAMAQINRPLEGEPSEMLRRLLAVRASAAWDGAKPGQLHISKPLSPARIHRVHATLSSALSSAMRQKAGGISHDPSKNIELPKVRKRRPLLWTPERVASWRAQVEAEAAKPAAKRQPVPRPGPVMVWTPALVGEWLDLLVEWDVRLYPLFHLIATRGLRRSEACNLEWIDTSLTGKGPKTISVLEDENAEAEAGIKSESSRRVVVLDDVNTGLLLGWRRRQAAERLAAGPRWVGSDKVFTDERGRPLDPDKLSDHFEWLIKKSGLPPVRLHDLRHCAATLMLAAGADMKDVSATLGHRQFWFTADTYTVVLPELAAASAQATVAMIPRRTSRVSGS</sequence>
<keyword evidence="9" id="KW-1185">Reference proteome</keyword>
<protein>
    <submittedName>
        <fullName evidence="8">Site-specific integrase</fullName>
    </submittedName>
</protein>
<evidence type="ECO:0000256" key="2">
    <source>
        <dbReference type="ARBA" id="ARBA00023125"/>
    </source>
</evidence>
<dbReference type="GO" id="GO:0003677">
    <property type="term" value="F:DNA binding"/>
    <property type="evidence" value="ECO:0007669"/>
    <property type="project" value="UniProtKB-UniRule"/>
</dbReference>
<feature type="domain" description="Tyr recombinase" evidence="6">
    <location>
        <begin position="262"/>
        <end position="456"/>
    </location>
</feature>
<feature type="region of interest" description="Disordered" evidence="5">
    <location>
        <begin position="42"/>
        <end position="75"/>
    </location>
</feature>